<dbReference type="RefSeq" id="WP_253065725.1">
    <property type="nucleotide sequence ID" value="NZ_JAMXWM010000099.1"/>
</dbReference>
<evidence type="ECO:0000313" key="2">
    <source>
        <dbReference type="Proteomes" id="UP001597399"/>
    </source>
</evidence>
<organism evidence="1 2">
    <name type="scientific">Sporolactobacillus shoreicorticis</name>
    <dbReference type="NCBI Taxonomy" id="1923877"/>
    <lineage>
        <taxon>Bacteria</taxon>
        <taxon>Bacillati</taxon>
        <taxon>Bacillota</taxon>
        <taxon>Bacilli</taxon>
        <taxon>Bacillales</taxon>
        <taxon>Sporolactobacillaceae</taxon>
        <taxon>Sporolactobacillus</taxon>
    </lineage>
</organism>
<protein>
    <recommendedName>
        <fullName evidence="3">Transposase</fullName>
    </recommendedName>
</protein>
<evidence type="ECO:0008006" key="3">
    <source>
        <dbReference type="Google" id="ProtNLM"/>
    </source>
</evidence>
<accession>A0ABW5SAE4</accession>
<name>A0ABW5SAE4_9BACL</name>
<dbReference type="Proteomes" id="UP001597399">
    <property type="component" value="Unassembled WGS sequence"/>
</dbReference>
<sequence>MNLAVDRTESFEEKMARITEKTAKSALLFSSFCELEKKHLTHSQNEIRPHFVRWIKHQQVKYYNEFIVGFSRDMKWDSKKLVKTQYPTKMFVRMRHGVREGR</sequence>
<keyword evidence="2" id="KW-1185">Reference proteome</keyword>
<gene>
    <name evidence="1" type="ORF">ACFSUE_22390</name>
</gene>
<evidence type="ECO:0000313" key="1">
    <source>
        <dbReference type="EMBL" id="MFD2696345.1"/>
    </source>
</evidence>
<comment type="caution">
    <text evidence="1">The sequence shown here is derived from an EMBL/GenBank/DDBJ whole genome shotgun (WGS) entry which is preliminary data.</text>
</comment>
<dbReference type="EMBL" id="JBHUMQ010000067">
    <property type="protein sequence ID" value="MFD2696345.1"/>
    <property type="molecule type" value="Genomic_DNA"/>
</dbReference>
<reference evidence="2" key="1">
    <citation type="journal article" date="2019" name="Int. J. Syst. Evol. Microbiol.">
        <title>The Global Catalogue of Microorganisms (GCM) 10K type strain sequencing project: providing services to taxonomists for standard genome sequencing and annotation.</title>
        <authorList>
            <consortium name="The Broad Institute Genomics Platform"/>
            <consortium name="The Broad Institute Genome Sequencing Center for Infectious Disease"/>
            <person name="Wu L."/>
            <person name="Ma J."/>
        </authorList>
    </citation>
    <scope>NUCLEOTIDE SEQUENCE [LARGE SCALE GENOMIC DNA]</scope>
    <source>
        <strain evidence="2">TISTR 2466</strain>
    </source>
</reference>
<proteinExistence type="predicted"/>